<comment type="caution">
    <text evidence="1">The sequence shown here is derived from an EMBL/GenBank/DDBJ whole genome shotgun (WGS) entry which is preliminary data.</text>
</comment>
<proteinExistence type="predicted"/>
<evidence type="ECO:0000313" key="1">
    <source>
        <dbReference type="EMBL" id="KKN36818.1"/>
    </source>
</evidence>
<dbReference type="EMBL" id="LAZR01001940">
    <property type="protein sequence ID" value="KKN36818.1"/>
    <property type="molecule type" value="Genomic_DNA"/>
</dbReference>
<accession>A0A0F9T5N1</accession>
<sequence>MFYMRDKRAIIIKDKKLRRIRDSFRDIFFQAIRLERKKLREQRRKLMFTIDGVRLSVDDLSFDNLRQFRGLQDREDLLSNKVRRSILMCVTCGKGDRDMVYNKAYGAWYCTECYGLERLTALERAKLKEVSESCDEQAIREHSKTFL</sequence>
<name>A0A0F9T5N1_9ZZZZ</name>
<gene>
    <name evidence="1" type="ORF">LCGC14_0769710</name>
</gene>
<reference evidence="1" key="1">
    <citation type="journal article" date="2015" name="Nature">
        <title>Complex archaea that bridge the gap between prokaryotes and eukaryotes.</title>
        <authorList>
            <person name="Spang A."/>
            <person name="Saw J.H."/>
            <person name="Jorgensen S.L."/>
            <person name="Zaremba-Niedzwiedzka K."/>
            <person name="Martijn J."/>
            <person name="Lind A.E."/>
            <person name="van Eijk R."/>
            <person name="Schleper C."/>
            <person name="Guy L."/>
            <person name="Ettema T.J."/>
        </authorList>
    </citation>
    <scope>NUCLEOTIDE SEQUENCE</scope>
</reference>
<organism evidence="1">
    <name type="scientific">marine sediment metagenome</name>
    <dbReference type="NCBI Taxonomy" id="412755"/>
    <lineage>
        <taxon>unclassified sequences</taxon>
        <taxon>metagenomes</taxon>
        <taxon>ecological metagenomes</taxon>
    </lineage>
</organism>
<dbReference type="AlphaFoldDB" id="A0A0F9T5N1"/>
<protein>
    <submittedName>
        <fullName evidence="1">Uncharacterized protein</fullName>
    </submittedName>
</protein>